<dbReference type="Gene3D" id="3.40.1050.10">
    <property type="entry name" value="Carbonic anhydrase"/>
    <property type="match status" value="1"/>
</dbReference>
<dbReference type="PANTHER" id="PTHR43175:SF1">
    <property type="entry name" value="CARBONIC ANHYDRASE-LIKE PROTEIN YBCF-RELATED"/>
    <property type="match status" value="1"/>
</dbReference>
<protein>
    <submittedName>
        <fullName evidence="2">Carbonic anhydrase</fullName>
    </submittedName>
</protein>
<dbReference type="RefSeq" id="WP_347439057.1">
    <property type="nucleotide sequence ID" value="NZ_CP089291.1"/>
</dbReference>
<organism evidence="2 3">
    <name type="scientific">Fodinisporobacter ferrooxydans</name>
    <dbReference type="NCBI Taxonomy" id="2901836"/>
    <lineage>
        <taxon>Bacteria</taxon>
        <taxon>Bacillati</taxon>
        <taxon>Bacillota</taxon>
        <taxon>Bacilli</taxon>
        <taxon>Bacillales</taxon>
        <taxon>Alicyclobacillaceae</taxon>
        <taxon>Fodinisporobacter</taxon>
    </lineage>
</organism>
<sequence length="169" mass="19306">MDSDENKKVLFVIGMDHDPEQFLRQVTHIHSENILLLQIYGPEISQSFSDLMRDIIIAVYQENAEEIFVVGTADDRKKPVDAQDLLNKIFENEGLQENIQTVEYLFKNCTPEFPGVTLSEWLEGSKTSTEGIRKSVEIIRHHPLMPSYVRVQGLLMNKENGQLSEIGVC</sequence>
<dbReference type="Proteomes" id="UP000830167">
    <property type="component" value="Chromosome"/>
</dbReference>
<dbReference type="InterPro" id="IPR036874">
    <property type="entry name" value="Carbonic_anhydrase_sf"/>
</dbReference>
<dbReference type="PANTHER" id="PTHR43175">
    <property type="entry name" value="CARBONIC ANHYDRASE"/>
    <property type="match status" value="1"/>
</dbReference>
<evidence type="ECO:0000256" key="1">
    <source>
        <dbReference type="ARBA" id="ARBA00006217"/>
    </source>
</evidence>
<proteinExistence type="inferred from homology"/>
<keyword evidence="3" id="KW-1185">Reference proteome</keyword>
<evidence type="ECO:0000313" key="3">
    <source>
        <dbReference type="Proteomes" id="UP000830167"/>
    </source>
</evidence>
<accession>A0ABY4CPI0</accession>
<dbReference type="InterPro" id="IPR001765">
    <property type="entry name" value="Carbonic_anhydrase"/>
</dbReference>
<comment type="similarity">
    <text evidence="1">Belongs to the beta-class carbonic anhydrase family.</text>
</comment>
<gene>
    <name evidence="2" type="ORF">LSG31_09625</name>
</gene>
<name>A0ABY4CPI0_9BACL</name>
<dbReference type="EMBL" id="CP089291">
    <property type="protein sequence ID" value="UOF92387.1"/>
    <property type="molecule type" value="Genomic_DNA"/>
</dbReference>
<dbReference type="SUPFAM" id="SSF53056">
    <property type="entry name" value="beta-carbonic anhydrase, cab"/>
    <property type="match status" value="1"/>
</dbReference>
<evidence type="ECO:0000313" key="2">
    <source>
        <dbReference type="EMBL" id="UOF92387.1"/>
    </source>
</evidence>
<reference evidence="2" key="1">
    <citation type="submission" date="2021-12" db="EMBL/GenBank/DDBJ databases">
        <title>Alicyclobacillaceae gen. nov., sp. nov., isolated from chalcocite enrichment system.</title>
        <authorList>
            <person name="Jiang Z."/>
        </authorList>
    </citation>
    <scope>NUCLEOTIDE SEQUENCE</scope>
    <source>
        <strain evidence="2">MYW30-H2</strain>
    </source>
</reference>